<dbReference type="AlphaFoldDB" id="A0AAJ1VJ98"/>
<dbReference type="RefSeq" id="WP_214589930.1">
    <property type="nucleotide sequence ID" value="NZ_JAUHGV010000009.1"/>
</dbReference>
<reference evidence="1" key="1">
    <citation type="submission" date="2023-06" db="EMBL/GenBank/DDBJ databases">
        <title>Two Chryseobacterium gambrini strains from China.</title>
        <authorList>
            <person name="Zeng J."/>
            <person name="Wu Y."/>
        </authorList>
    </citation>
    <scope>NUCLEOTIDE SEQUENCE</scope>
    <source>
        <strain evidence="1">SQ219</strain>
    </source>
</reference>
<protein>
    <submittedName>
        <fullName evidence="1">Uncharacterized protein</fullName>
    </submittedName>
</protein>
<dbReference type="Proteomes" id="UP001225933">
    <property type="component" value="Unassembled WGS sequence"/>
</dbReference>
<proteinExistence type="predicted"/>
<gene>
    <name evidence="1" type="ORF">QX233_09880</name>
</gene>
<organism evidence="1 2">
    <name type="scientific">Chryseobacterium gambrini</name>
    <dbReference type="NCBI Taxonomy" id="373672"/>
    <lineage>
        <taxon>Bacteria</taxon>
        <taxon>Pseudomonadati</taxon>
        <taxon>Bacteroidota</taxon>
        <taxon>Flavobacteriia</taxon>
        <taxon>Flavobacteriales</taxon>
        <taxon>Weeksellaceae</taxon>
        <taxon>Chryseobacterium group</taxon>
        <taxon>Chryseobacterium</taxon>
    </lineage>
</organism>
<comment type="caution">
    <text evidence="1">The sequence shown here is derived from an EMBL/GenBank/DDBJ whole genome shotgun (WGS) entry which is preliminary data.</text>
</comment>
<dbReference type="EMBL" id="JAUHGV010000009">
    <property type="protein sequence ID" value="MDN4012770.1"/>
    <property type="molecule type" value="Genomic_DNA"/>
</dbReference>
<accession>A0AAJ1VJ98</accession>
<sequence>MVSLYTLSKLSSDRTSSRVKNSSDKAPDFLAIYSNKENATFQDRLIDACQKSHDDPKGVDELLFIAIPERLIAKLIYMSIGKPTDKPYLELSSNFSTDSLNLLELIRKEDEQVEFYNIKTSEQIKKAETILLCGGLSPVDDSIALLCEFGRAYRVSKILKKPIRVMLADSEWMSSNKTIRQFKTLNETQINEGLDKCRDRKGKLYSKFGFEVDLRQIVHFERKDFINSEKLAKISKYYLELSKTLWGEKAIGKRLDHNLVSIISKPLNNITFLDKELLDLLPEHIRVLSQFPSVLGAIEKQLNDHLQILRTIAKQFNIFDENTFSYFFAQYFAQDKYKGKVLKIAPISESKFDKPFNDLDKYFKTWGEGHTTKDLLSDEKSLNQFFNEERISSIYSPQYQIGKYRVLPYTPLSLDFGSKDEKNHEHLYDEIILIDRVQESKLVQEIIKMTPVLQRNKIFSDLIWFVILATEQLGIEVINNLLKSNNKPTINAQLNKFSEKLKNNFEKDLKYAINGQINDLWKIWFRKIQEDSKDTYLPSHLHFHLLDESDWNENAFEFATGFVESTILIYNKIIS</sequence>
<evidence type="ECO:0000313" key="2">
    <source>
        <dbReference type="Proteomes" id="UP001225933"/>
    </source>
</evidence>
<evidence type="ECO:0000313" key="1">
    <source>
        <dbReference type="EMBL" id="MDN4012770.1"/>
    </source>
</evidence>
<name>A0AAJ1VJ98_9FLAO</name>